<evidence type="ECO:0000313" key="1">
    <source>
        <dbReference type="EMBL" id="KAF2801777.1"/>
    </source>
</evidence>
<reference evidence="3" key="2">
    <citation type="submission" date="2020-04" db="EMBL/GenBank/DDBJ databases">
        <authorList>
            <consortium name="NCBI Genome Project"/>
        </authorList>
    </citation>
    <scope>NUCLEOTIDE SEQUENCE</scope>
    <source>
        <strain evidence="3">CBS 304.34</strain>
    </source>
</reference>
<proteinExistence type="predicted"/>
<name>A0A6A6Y1U3_9PEZI</name>
<dbReference type="GeneID" id="54457184"/>
<evidence type="ECO:0000313" key="3">
    <source>
        <dbReference type="RefSeq" id="XP_033568741.1"/>
    </source>
</evidence>
<reference evidence="1 3" key="1">
    <citation type="journal article" date="2020" name="Stud. Mycol.">
        <title>101 Dothideomycetes genomes: a test case for predicting lifestyles and emergence of pathogens.</title>
        <authorList>
            <person name="Haridas S."/>
            <person name="Albert R."/>
            <person name="Binder M."/>
            <person name="Bloem J."/>
            <person name="Labutti K."/>
            <person name="Salamov A."/>
            <person name="Andreopoulos B."/>
            <person name="Baker S."/>
            <person name="Barry K."/>
            <person name="Bills G."/>
            <person name="Bluhm B."/>
            <person name="Cannon C."/>
            <person name="Castanera R."/>
            <person name="Culley D."/>
            <person name="Daum C."/>
            <person name="Ezra D."/>
            <person name="Gonzalez J."/>
            <person name="Henrissat B."/>
            <person name="Kuo A."/>
            <person name="Liang C."/>
            <person name="Lipzen A."/>
            <person name="Lutzoni F."/>
            <person name="Magnuson J."/>
            <person name="Mondo S."/>
            <person name="Nolan M."/>
            <person name="Ohm R."/>
            <person name="Pangilinan J."/>
            <person name="Park H.-J."/>
            <person name="Ramirez L."/>
            <person name="Alfaro M."/>
            <person name="Sun H."/>
            <person name="Tritt A."/>
            <person name="Yoshinaga Y."/>
            <person name="Zwiers L.-H."/>
            <person name="Turgeon B."/>
            <person name="Goodwin S."/>
            <person name="Spatafora J."/>
            <person name="Crous P."/>
            <person name="Grigoriev I."/>
        </authorList>
    </citation>
    <scope>NUCLEOTIDE SEQUENCE</scope>
    <source>
        <strain evidence="1 3">CBS 304.34</strain>
    </source>
</reference>
<protein>
    <submittedName>
        <fullName evidence="1 3">Uncharacterized protein</fullName>
    </submittedName>
</protein>
<accession>A0A6A6Y1U3</accession>
<dbReference type="Proteomes" id="UP000504636">
    <property type="component" value="Unplaced"/>
</dbReference>
<evidence type="ECO:0000313" key="2">
    <source>
        <dbReference type="Proteomes" id="UP000504636"/>
    </source>
</evidence>
<dbReference type="AlphaFoldDB" id="A0A6A6Y1U3"/>
<gene>
    <name evidence="1 3" type="ORF">BDZ99DRAFT_402526</name>
</gene>
<feature type="non-terminal residue" evidence="1">
    <location>
        <position position="1"/>
    </location>
</feature>
<organism evidence="1">
    <name type="scientific">Mytilinidion resinicola</name>
    <dbReference type="NCBI Taxonomy" id="574789"/>
    <lineage>
        <taxon>Eukaryota</taxon>
        <taxon>Fungi</taxon>
        <taxon>Dikarya</taxon>
        <taxon>Ascomycota</taxon>
        <taxon>Pezizomycotina</taxon>
        <taxon>Dothideomycetes</taxon>
        <taxon>Pleosporomycetidae</taxon>
        <taxon>Mytilinidiales</taxon>
        <taxon>Mytilinidiaceae</taxon>
        <taxon>Mytilinidion</taxon>
    </lineage>
</organism>
<reference evidence="3" key="3">
    <citation type="submission" date="2025-04" db="UniProtKB">
        <authorList>
            <consortium name="RefSeq"/>
        </authorList>
    </citation>
    <scope>IDENTIFICATION</scope>
    <source>
        <strain evidence="3">CBS 304.34</strain>
    </source>
</reference>
<sequence>IDSNLLSVNSIKVSVLKKGDEIVFYRLLKSANSRRLKVEIRVKPIGNLTDETLEKELLN</sequence>
<dbReference type="RefSeq" id="XP_033568741.1">
    <property type="nucleotide sequence ID" value="XM_033716291.1"/>
</dbReference>
<keyword evidence="2" id="KW-1185">Reference proteome</keyword>
<dbReference type="EMBL" id="MU003727">
    <property type="protein sequence ID" value="KAF2801777.1"/>
    <property type="molecule type" value="Genomic_DNA"/>
</dbReference>